<gene>
    <name evidence="1" type="ORF">NHX12_031366</name>
</gene>
<name>A0A9Q0E556_9TELE</name>
<keyword evidence="2" id="KW-1185">Reference proteome</keyword>
<dbReference type="AlphaFoldDB" id="A0A9Q0E556"/>
<comment type="caution">
    <text evidence="1">The sequence shown here is derived from an EMBL/GenBank/DDBJ whole genome shotgun (WGS) entry which is preliminary data.</text>
</comment>
<protein>
    <submittedName>
        <fullName evidence="1">Uncharacterized protein</fullName>
    </submittedName>
</protein>
<accession>A0A9Q0E556</accession>
<organism evidence="1 2">
    <name type="scientific">Muraenolepis orangiensis</name>
    <name type="common">Patagonian moray cod</name>
    <dbReference type="NCBI Taxonomy" id="630683"/>
    <lineage>
        <taxon>Eukaryota</taxon>
        <taxon>Metazoa</taxon>
        <taxon>Chordata</taxon>
        <taxon>Craniata</taxon>
        <taxon>Vertebrata</taxon>
        <taxon>Euteleostomi</taxon>
        <taxon>Actinopterygii</taxon>
        <taxon>Neopterygii</taxon>
        <taxon>Teleostei</taxon>
        <taxon>Neoteleostei</taxon>
        <taxon>Acanthomorphata</taxon>
        <taxon>Zeiogadaria</taxon>
        <taxon>Gadariae</taxon>
        <taxon>Gadiformes</taxon>
        <taxon>Muraenolepidoidei</taxon>
        <taxon>Muraenolepididae</taxon>
        <taxon>Muraenolepis</taxon>
    </lineage>
</organism>
<evidence type="ECO:0000313" key="2">
    <source>
        <dbReference type="Proteomes" id="UP001148018"/>
    </source>
</evidence>
<evidence type="ECO:0000313" key="1">
    <source>
        <dbReference type="EMBL" id="KAJ3600381.1"/>
    </source>
</evidence>
<dbReference type="Proteomes" id="UP001148018">
    <property type="component" value="Unassembled WGS sequence"/>
</dbReference>
<proteinExistence type="predicted"/>
<dbReference type="EMBL" id="JANIIK010000047">
    <property type="protein sequence ID" value="KAJ3600381.1"/>
    <property type="molecule type" value="Genomic_DNA"/>
</dbReference>
<reference evidence="1" key="1">
    <citation type="submission" date="2022-07" db="EMBL/GenBank/DDBJ databases">
        <title>Chromosome-level genome of Muraenolepis orangiensis.</title>
        <authorList>
            <person name="Kim J."/>
        </authorList>
    </citation>
    <scope>NUCLEOTIDE SEQUENCE</scope>
    <source>
        <strain evidence="1">KU_S4_2022</strain>
        <tissue evidence="1">Muscle</tissue>
    </source>
</reference>
<sequence>MNERLYRLNNVHVPYSGPAHGPTGPFNGALVVHPIVKPTYGYGEQCTVFIIIERAAAEEEDPKQMFVLAGVERRGGMQCQPLSPSQAGHQRQLAKHSFGPMEPGTERVHLNPLVSFDSMNWFTPSSPHTPSSTGMGSCKLRQSASIHTGHEVYVG</sequence>